<dbReference type="Pfam" id="PF08327">
    <property type="entry name" value="AHSA1"/>
    <property type="match status" value="1"/>
</dbReference>
<dbReference type="Gene3D" id="3.30.530.20">
    <property type="match status" value="1"/>
</dbReference>
<proteinExistence type="inferred from homology"/>
<keyword evidence="4" id="KW-1185">Reference proteome</keyword>
<feature type="domain" description="Activator of Hsp90 ATPase homologue 1/2-like C-terminal" evidence="2">
    <location>
        <begin position="40"/>
        <end position="174"/>
    </location>
</feature>
<sequence>MCNQRLRIWRALYYRDVQPNVAESGLTMEYGNLEREIRIDASPEVVFEVISSPEHLKEWWPDEADLDPSAGGTGEIVFGDRTSPEANVVQVTVVEAEPPRLFSFRWTHPKGDAPTPSNSLLVTFRLEPSGAGTVLRLTETGFREQGWEVAVLEEQYQEHSTGWDYFLPRLVKYTERLVSKS</sequence>
<dbReference type="EMBL" id="SLWM01000006">
    <property type="protein sequence ID" value="TCO22841.1"/>
    <property type="molecule type" value="Genomic_DNA"/>
</dbReference>
<protein>
    <submittedName>
        <fullName evidence="3">Uncharacterized protein YndB with AHSA1/START domain</fullName>
    </submittedName>
</protein>
<evidence type="ECO:0000259" key="2">
    <source>
        <dbReference type="Pfam" id="PF08327"/>
    </source>
</evidence>
<evidence type="ECO:0000313" key="4">
    <source>
        <dbReference type="Proteomes" id="UP000295818"/>
    </source>
</evidence>
<comment type="similarity">
    <text evidence="1">Belongs to the AHA1 family.</text>
</comment>
<dbReference type="SUPFAM" id="SSF55961">
    <property type="entry name" value="Bet v1-like"/>
    <property type="match status" value="1"/>
</dbReference>
<name>A0ABY2BKJ7_9ACTN</name>
<dbReference type="InterPro" id="IPR013538">
    <property type="entry name" value="ASHA1/2-like_C"/>
</dbReference>
<organism evidence="3 4">
    <name type="scientific">Kribbella orskensis</name>
    <dbReference type="NCBI Taxonomy" id="2512216"/>
    <lineage>
        <taxon>Bacteria</taxon>
        <taxon>Bacillati</taxon>
        <taxon>Actinomycetota</taxon>
        <taxon>Actinomycetes</taxon>
        <taxon>Propionibacteriales</taxon>
        <taxon>Kribbellaceae</taxon>
        <taxon>Kribbella</taxon>
    </lineage>
</organism>
<dbReference type="CDD" id="cd08898">
    <property type="entry name" value="SRPBCC_CalC_Aha1-like_5"/>
    <property type="match status" value="1"/>
</dbReference>
<gene>
    <name evidence="3" type="ORF">EV644_106149</name>
</gene>
<dbReference type="Proteomes" id="UP000295818">
    <property type="component" value="Unassembled WGS sequence"/>
</dbReference>
<reference evidence="3 4" key="1">
    <citation type="journal article" date="2015" name="Stand. Genomic Sci.">
        <title>Genomic Encyclopedia of Bacterial and Archaeal Type Strains, Phase III: the genomes of soil and plant-associated and newly described type strains.</title>
        <authorList>
            <person name="Whitman W.B."/>
            <person name="Woyke T."/>
            <person name="Klenk H.P."/>
            <person name="Zhou Y."/>
            <person name="Lilburn T.G."/>
            <person name="Beck B.J."/>
            <person name="De Vos P."/>
            <person name="Vandamme P."/>
            <person name="Eisen J.A."/>
            <person name="Garrity G."/>
            <person name="Hugenholtz P."/>
            <person name="Kyrpides N.C."/>
        </authorList>
    </citation>
    <scope>NUCLEOTIDE SEQUENCE [LARGE SCALE GENOMIC DNA]</scope>
    <source>
        <strain evidence="3 4">VKM Ac-2538</strain>
    </source>
</reference>
<dbReference type="InterPro" id="IPR023393">
    <property type="entry name" value="START-like_dom_sf"/>
</dbReference>
<evidence type="ECO:0000313" key="3">
    <source>
        <dbReference type="EMBL" id="TCO22841.1"/>
    </source>
</evidence>
<accession>A0ABY2BKJ7</accession>
<comment type="caution">
    <text evidence="3">The sequence shown here is derived from an EMBL/GenBank/DDBJ whole genome shotgun (WGS) entry which is preliminary data.</text>
</comment>
<evidence type="ECO:0000256" key="1">
    <source>
        <dbReference type="ARBA" id="ARBA00006817"/>
    </source>
</evidence>